<accession>A0ABQ6WFH6</accession>
<feature type="repeat" description="ANK" evidence="3">
    <location>
        <begin position="632"/>
        <end position="664"/>
    </location>
</feature>
<feature type="region of interest" description="Disordered" evidence="4">
    <location>
        <begin position="582"/>
        <end position="635"/>
    </location>
</feature>
<dbReference type="InterPro" id="IPR036770">
    <property type="entry name" value="Ankyrin_rpt-contain_sf"/>
</dbReference>
<evidence type="ECO:0000313" key="7">
    <source>
        <dbReference type="Proteomes" id="UP000325395"/>
    </source>
</evidence>
<feature type="compositionally biased region" description="Acidic residues" evidence="4">
    <location>
        <begin position="597"/>
        <end position="618"/>
    </location>
</feature>
<evidence type="ECO:0008006" key="8">
    <source>
        <dbReference type="Google" id="ProtNLM"/>
    </source>
</evidence>
<dbReference type="SUPFAM" id="SSF48403">
    <property type="entry name" value="Ankyrin repeat"/>
    <property type="match status" value="1"/>
</dbReference>
<feature type="transmembrane region" description="Helical" evidence="5">
    <location>
        <begin position="12"/>
        <end position="35"/>
    </location>
</feature>
<dbReference type="InterPro" id="IPR002110">
    <property type="entry name" value="Ankyrin_rpt"/>
</dbReference>
<evidence type="ECO:0000313" key="6">
    <source>
        <dbReference type="EMBL" id="KAE8414271.1"/>
    </source>
</evidence>
<gene>
    <name evidence="6" type="ORF">BDV36DRAFT_11640</name>
</gene>
<evidence type="ECO:0000256" key="4">
    <source>
        <dbReference type="SAM" id="MobiDB-lite"/>
    </source>
</evidence>
<keyword evidence="5" id="KW-0812">Transmembrane</keyword>
<evidence type="ECO:0000256" key="1">
    <source>
        <dbReference type="ARBA" id="ARBA00022737"/>
    </source>
</evidence>
<keyword evidence="5" id="KW-0472">Membrane</keyword>
<name>A0ABQ6WFH6_9EURO</name>
<proteinExistence type="predicted"/>
<reference evidence="6 7" key="1">
    <citation type="submission" date="2019-04" db="EMBL/GenBank/DDBJ databases">
        <authorList>
            <consortium name="DOE Joint Genome Institute"/>
            <person name="Mondo S."/>
            <person name="Kjaerbolling I."/>
            <person name="Vesth T."/>
            <person name="Frisvad J.C."/>
            <person name="Nybo J.L."/>
            <person name="Theobald S."/>
            <person name="Kildgaard S."/>
            <person name="Isbrandt T."/>
            <person name="Kuo A."/>
            <person name="Sato A."/>
            <person name="Lyhne E.K."/>
            <person name="Kogle M.E."/>
            <person name="Wiebenga A."/>
            <person name="Kun R.S."/>
            <person name="Lubbers R.J."/>
            <person name="Makela M.R."/>
            <person name="Barry K."/>
            <person name="Chovatia M."/>
            <person name="Clum A."/>
            <person name="Daum C."/>
            <person name="Haridas S."/>
            <person name="He G."/>
            <person name="LaButti K."/>
            <person name="Lipzen A."/>
            <person name="Riley R."/>
            <person name="Salamov A."/>
            <person name="Simmons B.A."/>
            <person name="Magnuson J.K."/>
            <person name="Henrissat B."/>
            <person name="Mortensen U.H."/>
            <person name="Larsen T.O."/>
            <person name="Devries R.P."/>
            <person name="Grigoriev I.V."/>
            <person name="Machida M."/>
            <person name="Baker S.E."/>
            <person name="Andersen M.R."/>
            <person name="Cantor M.N."/>
            <person name="Hua S.X."/>
        </authorList>
    </citation>
    <scope>NUCLEOTIDE SEQUENCE [LARGE SCALE GENOMIC DNA]</scope>
    <source>
        <strain evidence="6 7">CBS 117616</strain>
    </source>
</reference>
<sequence>MPDSLDLAGIIGTWAAVFVAILALVGIVGPLLVFFNLRDQRSIALNAVDDRVHLYVGRGIRAWNRKRAFRRVNVPILTTPPQIPNFKPTNPKSRNKKKSQSPSTTGWIMFSNVLRNYGFDLEYGDTLFFENSESFLPVQKDWIFIIGLLGRYANRKDRGAPIGQIDNIPTALSQASLKNYAHLYGTTGAILITKRAGNNTTKPTVYFHGHSSITPLHLHYDDISLTSLVALYLGWLPTADGGFVKLSANRAFHSQRRVLHYRLRPASLDDLDTSVQTLFRRLGVKVVKLARFVGYSPWDLEGEEPRLTVWGRLVYQETDVYRLYSWALTMPWSPHSFLFRDEDNFLRENLSCAGSLSTAISAAAKVIKKLPGGQSLGESTESVSADDNIVMKGNLPIMIPFSRRTSAEWYRLDKDLRGVCGDKSAFVLVVSILCLEYSSLPSRILRGWLAHSAEDGVQIDSSVSEPLNPLKPLDQLPSAIIDLTVNTVTFPAEEFADGRIEPEMSYFFDFQAVLPSIIESNYRQRRVEVPFTLCVIAFAQAKLREAMFKMLLPASDLRRALGSVRYDEFHFADSTRGVNMTDREIVDSRTPTASQQTDDDSDDSDDDNDDNENNDDNDDNSKNDDNGKSDESSGLSLYTASLNGHARVVKLLLENDADVGAADGSRRTALHVSSQKGHIDVVKLLIDSGAETNCTSSYGSTPLNMASGRGHVEVAQLLLDNGADITTANNEGWTPLISASHEGHDGVVKLLLDNPKIDINAEDNIGRTPLFHAAAFGHGEVVQLLLSHKLVVNSKDRYNTTPLFAAARNGHENVVERLLAFEDVDINAKDGLGRTLDWWAIKSGNTGVIELVLQYAEKRGTQIRHTDLSVKGSPVKSGKLSRYCDVCTRRILDGSAYYHCTICNSDDFDICLECSGTGVQCLDSSHKWVLRE</sequence>
<dbReference type="PANTHER" id="PTHR24173:SF74">
    <property type="entry name" value="ANKYRIN REPEAT DOMAIN-CONTAINING PROTEIN 16"/>
    <property type="match status" value="1"/>
</dbReference>
<dbReference type="PROSITE" id="PS50088">
    <property type="entry name" value="ANK_REPEAT"/>
    <property type="match status" value="5"/>
</dbReference>
<feature type="compositionally biased region" description="Basic and acidic residues" evidence="4">
    <location>
        <begin position="619"/>
        <end position="631"/>
    </location>
</feature>
<keyword evidence="1" id="KW-0677">Repeat</keyword>
<dbReference type="PANTHER" id="PTHR24173">
    <property type="entry name" value="ANKYRIN REPEAT CONTAINING"/>
    <property type="match status" value="1"/>
</dbReference>
<dbReference type="EMBL" id="ML735789">
    <property type="protein sequence ID" value="KAE8414271.1"/>
    <property type="molecule type" value="Genomic_DNA"/>
</dbReference>
<dbReference type="Pfam" id="PF12796">
    <property type="entry name" value="Ank_2"/>
    <property type="match status" value="2"/>
</dbReference>
<keyword evidence="5" id="KW-1133">Transmembrane helix</keyword>
<evidence type="ECO:0000256" key="3">
    <source>
        <dbReference type="PROSITE-ProRule" id="PRU00023"/>
    </source>
</evidence>
<evidence type="ECO:0000256" key="5">
    <source>
        <dbReference type="SAM" id="Phobius"/>
    </source>
</evidence>
<feature type="repeat" description="ANK" evidence="3">
    <location>
        <begin position="798"/>
        <end position="831"/>
    </location>
</feature>
<evidence type="ECO:0000256" key="2">
    <source>
        <dbReference type="ARBA" id="ARBA00023043"/>
    </source>
</evidence>
<keyword evidence="7" id="KW-1185">Reference proteome</keyword>
<feature type="region of interest" description="Disordered" evidence="4">
    <location>
        <begin position="80"/>
        <end position="103"/>
    </location>
</feature>
<dbReference type="Proteomes" id="UP000325395">
    <property type="component" value="Unassembled WGS sequence"/>
</dbReference>
<feature type="repeat" description="ANK" evidence="3">
    <location>
        <begin position="665"/>
        <end position="697"/>
    </location>
</feature>
<feature type="repeat" description="ANK" evidence="3">
    <location>
        <begin position="698"/>
        <end position="730"/>
    </location>
</feature>
<dbReference type="PROSITE" id="PS50297">
    <property type="entry name" value="ANK_REP_REGION"/>
    <property type="match status" value="4"/>
</dbReference>
<dbReference type="Gene3D" id="1.25.40.20">
    <property type="entry name" value="Ankyrin repeat-containing domain"/>
    <property type="match status" value="2"/>
</dbReference>
<organism evidence="6 7">
    <name type="scientific">Aspergillus pseudocaelatus</name>
    <dbReference type="NCBI Taxonomy" id="1825620"/>
    <lineage>
        <taxon>Eukaryota</taxon>
        <taxon>Fungi</taxon>
        <taxon>Dikarya</taxon>
        <taxon>Ascomycota</taxon>
        <taxon>Pezizomycotina</taxon>
        <taxon>Eurotiomycetes</taxon>
        <taxon>Eurotiomycetidae</taxon>
        <taxon>Eurotiales</taxon>
        <taxon>Aspergillaceae</taxon>
        <taxon>Aspergillus</taxon>
        <taxon>Aspergillus subgen. Circumdati</taxon>
    </lineage>
</organism>
<protein>
    <recommendedName>
        <fullName evidence="8">Ankyrin repeat-containing domain protein</fullName>
    </recommendedName>
</protein>
<feature type="repeat" description="ANK" evidence="3">
    <location>
        <begin position="765"/>
        <end position="797"/>
    </location>
</feature>
<keyword evidence="2 3" id="KW-0040">ANK repeat</keyword>
<dbReference type="SMART" id="SM00248">
    <property type="entry name" value="ANK"/>
    <property type="match status" value="6"/>
</dbReference>